<dbReference type="PANTHER" id="PTHR38456:SF1">
    <property type="entry name" value="CYCLIC DI-AMP RECEPTOR A"/>
    <property type="match status" value="1"/>
</dbReference>
<dbReference type="InterPro" id="IPR010375">
    <property type="entry name" value="CdAMP_rec"/>
</dbReference>
<dbReference type="Gene3D" id="3.30.70.120">
    <property type="match status" value="1"/>
</dbReference>
<evidence type="ECO:0008006" key="3">
    <source>
        <dbReference type="Google" id="ProtNLM"/>
    </source>
</evidence>
<evidence type="ECO:0000313" key="2">
    <source>
        <dbReference type="Proteomes" id="UP000075737"/>
    </source>
</evidence>
<gene>
    <name evidence="1" type="ORF">ATZ99_05430</name>
</gene>
<dbReference type="Pfam" id="PF06153">
    <property type="entry name" value="CdAMP_rec"/>
    <property type="match status" value="1"/>
</dbReference>
<proteinExistence type="predicted"/>
<dbReference type="AlphaFoldDB" id="A0A162MSW7"/>
<keyword evidence="2" id="KW-1185">Reference proteome</keyword>
<dbReference type="EMBL" id="LOHZ01000022">
    <property type="protein sequence ID" value="KYO67257.1"/>
    <property type="molecule type" value="Genomic_DNA"/>
</dbReference>
<comment type="caution">
    <text evidence="1">The sequence shown here is derived from an EMBL/GenBank/DDBJ whole genome shotgun (WGS) entry which is preliminary data.</text>
</comment>
<dbReference type="STRING" id="520767.ATZ99_05430"/>
<sequence length="107" mass="11850">MKLIMAVVDDNDSIRVVEELTKKNIGVTRLASTGGFLKRGNTTLLIGLEEDKLKEVLDLLERICKPRKHVVTIFPGVPGETFAPYPVEVTVGGAIVFVLNVERFEKI</sequence>
<accession>A0A162MSW7</accession>
<dbReference type="PATRIC" id="fig|520767.4.peg.557"/>
<reference evidence="1 2" key="1">
    <citation type="submission" date="2015-12" db="EMBL/GenBank/DDBJ databases">
        <title>Draft genome of Thermovenabulum gondwanense isolated from a red thermophilic microbial mat colonisisng an outflow channel of a bore well.</title>
        <authorList>
            <person name="Patel B.K."/>
        </authorList>
    </citation>
    <scope>NUCLEOTIDE SEQUENCE [LARGE SCALE GENOMIC DNA]</scope>
    <source>
        <strain evidence="1 2">R270</strain>
    </source>
</reference>
<dbReference type="OrthoDB" id="9794275at2"/>
<name>A0A162MSW7_9FIRM</name>
<dbReference type="PANTHER" id="PTHR38456">
    <property type="entry name" value="CYCLIC DI-AMP RECEPTOR A"/>
    <property type="match status" value="1"/>
</dbReference>
<dbReference type="RefSeq" id="WP_068747717.1">
    <property type="nucleotide sequence ID" value="NZ_LOHZ01000022.1"/>
</dbReference>
<evidence type="ECO:0000313" key="1">
    <source>
        <dbReference type="EMBL" id="KYO67257.1"/>
    </source>
</evidence>
<dbReference type="InterPro" id="IPR011322">
    <property type="entry name" value="N-reg_PII-like_a/b"/>
</dbReference>
<dbReference type="InterPro" id="IPR015867">
    <property type="entry name" value="N-reg_PII/ATP_PRibTrfase_C"/>
</dbReference>
<organism evidence="1 2">
    <name type="scientific">Thermovenabulum gondwanense</name>
    <dbReference type="NCBI Taxonomy" id="520767"/>
    <lineage>
        <taxon>Bacteria</taxon>
        <taxon>Bacillati</taxon>
        <taxon>Bacillota</taxon>
        <taxon>Clostridia</taxon>
        <taxon>Thermosediminibacterales</taxon>
        <taxon>Thermosediminibacteraceae</taxon>
        <taxon>Thermovenabulum</taxon>
    </lineage>
</organism>
<protein>
    <recommendedName>
        <fullName evidence="3">Cyclic di-AMP receptor A</fullName>
    </recommendedName>
</protein>
<dbReference type="Proteomes" id="UP000075737">
    <property type="component" value="Unassembled WGS sequence"/>
</dbReference>
<dbReference type="SUPFAM" id="SSF54913">
    <property type="entry name" value="GlnB-like"/>
    <property type="match status" value="1"/>
</dbReference>